<evidence type="ECO:0000313" key="4">
    <source>
        <dbReference type="EMBL" id="SFJ76951.1"/>
    </source>
</evidence>
<feature type="domain" description="Peptidase M20 dimerisation" evidence="3">
    <location>
        <begin position="184"/>
        <end position="265"/>
    </location>
</feature>
<dbReference type="RefSeq" id="WP_093231358.1">
    <property type="nucleotide sequence ID" value="NZ_FORR01000021.1"/>
</dbReference>
<dbReference type="SUPFAM" id="SSF55031">
    <property type="entry name" value="Bacterial exopeptidase dimerisation domain"/>
    <property type="match status" value="1"/>
</dbReference>
<dbReference type="OrthoDB" id="9776731at2"/>
<dbReference type="GO" id="GO:0050118">
    <property type="term" value="F:N-acetyldiaminopimelate deacetylase activity"/>
    <property type="evidence" value="ECO:0007669"/>
    <property type="project" value="UniProtKB-ARBA"/>
</dbReference>
<name>A0A1I3U590_9BACL</name>
<dbReference type="CDD" id="cd05669">
    <property type="entry name" value="M20_Acy1_YxeP-like"/>
    <property type="match status" value="1"/>
</dbReference>
<dbReference type="SUPFAM" id="SSF53187">
    <property type="entry name" value="Zn-dependent exopeptidases"/>
    <property type="match status" value="1"/>
</dbReference>
<dbReference type="PIRSF" id="PIRSF005962">
    <property type="entry name" value="Pept_M20D_amidohydro"/>
    <property type="match status" value="1"/>
</dbReference>
<dbReference type="Gene3D" id="3.40.630.10">
    <property type="entry name" value="Zn peptidases"/>
    <property type="match status" value="1"/>
</dbReference>
<dbReference type="FunFam" id="3.30.70.360:FF:000001">
    <property type="entry name" value="N-acetyldiaminopimelate deacetylase"/>
    <property type="match status" value="1"/>
</dbReference>
<dbReference type="Proteomes" id="UP000199545">
    <property type="component" value="Unassembled WGS sequence"/>
</dbReference>
<dbReference type="InterPro" id="IPR033846">
    <property type="entry name" value="YxeP-like"/>
</dbReference>
<feature type="binding site" evidence="2">
    <location>
        <position position="106"/>
    </location>
    <ligand>
        <name>Mn(2+)</name>
        <dbReference type="ChEBI" id="CHEBI:29035"/>
        <label>2</label>
    </ligand>
</feature>
<feature type="binding site" evidence="2">
    <location>
        <position position="104"/>
    </location>
    <ligand>
        <name>Mn(2+)</name>
        <dbReference type="ChEBI" id="CHEBI:29035"/>
        <label>2</label>
    </ligand>
</feature>
<keyword evidence="2" id="KW-0479">Metal-binding</keyword>
<reference evidence="4 5" key="1">
    <citation type="submission" date="2016-10" db="EMBL/GenBank/DDBJ databases">
        <authorList>
            <person name="de Groot N.N."/>
        </authorList>
    </citation>
    <scope>NUCLEOTIDE SEQUENCE [LARGE SCALE GENOMIC DNA]</scope>
    <source>
        <strain evidence="4 5">DSM 44778</strain>
    </source>
</reference>
<accession>A0A1I3U590</accession>
<dbReference type="Pfam" id="PF07687">
    <property type="entry name" value="M20_dimer"/>
    <property type="match status" value="1"/>
</dbReference>
<evidence type="ECO:0000313" key="5">
    <source>
        <dbReference type="Proteomes" id="UP000199545"/>
    </source>
</evidence>
<dbReference type="GO" id="GO:0019877">
    <property type="term" value="P:diaminopimelate biosynthetic process"/>
    <property type="evidence" value="ECO:0007669"/>
    <property type="project" value="UniProtKB-ARBA"/>
</dbReference>
<sequence length="398" mass="42962">MGNGMVENIVDLEAELIAIRRHLHQNPELSNEEFETTRFIRGWLEEAGIEIIYDIPLKTGVIAEVKGKEEGPTIALRADIDALPIHEETGLAFASRIPGKMHACGHDFHTASILGAAYLLKHKEKELKGAVRLVFQPAEEKGAGAKRILESGALEGVQAIFGMHNKPDLAVGTVGIKSGVLMAGVDGFQIEVEGLGTHAAVPDAGIDPIVTASHIVTALQTIVSRNISSLNNAVISVTRIQSGSTWNVIPDKAILEGTVRTFQEDVRFQIPGHISRIVEGVADAYGAKATLHWYPGPPSVQNDEVLTELTIKTAVQLGLNVVTPVPSPAGEDFAYYQREIPGSFVFMGVSGPHEWHHPAFDVDERALTVSAQFFATLAKNALDQWRAADQADRNSSSI</sequence>
<comment type="cofactor">
    <cofactor evidence="2">
        <name>Mn(2+)</name>
        <dbReference type="ChEBI" id="CHEBI:29035"/>
    </cofactor>
    <text evidence="2">The Mn(2+) ion enhances activity.</text>
</comment>
<proteinExistence type="predicted"/>
<dbReference type="Gene3D" id="3.30.70.360">
    <property type="match status" value="1"/>
</dbReference>
<dbReference type="PANTHER" id="PTHR11014:SF63">
    <property type="entry name" value="METALLOPEPTIDASE, PUTATIVE (AFU_ORTHOLOGUE AFUA_6G09600)-RELATED"/>
    <property type="match status" value="1"/>
</dbReference>
<dbReference type="InterPro" id="IPR011650">
    <property type="entry name" value="Peptidase_M20_dimer"/>
</dbReference>
<organism evidence="4 5">
    <name type="scientific">Thermoflavimicrobium dichotomicum</name>
    <dbReference type="NCBI Taxonomy" id="46223"/>
    <lineage>
        <taxon>Bacteria</taxon>
        <taxon>Bacillati</taxon>
        <taxon>Bacillota</taxon>
        <taxon>Bacilli</taxon>
        <taxon>Bacillales</taxon>
        <taxon>Thermoactinomycetaceae</taxon>
        <taxon>Thermoflavimicrobium</taxon>
    </lineage>
</organism>
<evidence type="ECO:0000256" key="1">
    <source>
        <dbReference type="ARBA" id="ARBA00022801"/>
    </source>
</evidence>
<dbReference type="InterPro" id="IPR002933">
    <property type="entry name" value="Peptidase_M20"/>
</dbReference>
<keyword evidence="1 4" id="KW-0378">Hydrolase</keyword>
<feature type="binding site" evidence="2">
    <location>
        <position position="140"/>
    </location>
    <ligand>
        <name>Mn(2+)</name>
        <dbReference type="ChEBI" id="CHEBI:29035"/>
        <label>2</label>
    </ligand>
</feature>
<feature type="binding site" evidence="2">
    <location>
        <position position="164"/>
    </location>
    <ligand>
        <name>Mn(2+)</name>
        <dbReference type="ChEBI" id="CHEBI:29035"/>
        <label>2</label>
    </ligand>
</feature>
<feature type="binding site" evidence="2">
    <location>
        <position position="356"/>
    </location>
    <ligand>
        <name>Mn(2+)</name>
        <dbReference type="ChEBI" id="CHEBI:29035"/>
        <label>2</label>
    </ligand>
</feature>
<dbReference type="InterPro" id="IPR036264">
    <property type="entry name" value="Bact_exopeptidase_dim_dom"/>
</dbReference>
<gene>
    <name evidence="4" type="ORF">SAMN05421852_12121</name>
</gene>
<dbReference type="InterPro" id="IPR017439">
    <property type="entry name" value="Amidohydrolase"/>
</dbReference>
<dbReference type="EMBL" id="FORR01000021">
    <property type="protein sequence ID" value="SFJ76951.1"/>
    <property type="molecule type" value="Genomic_DNA"/>
</dbReference>
<dbReference type="PANTHER" id="PTHR11014">
    <property type="entry name" value="PEPTIDASE M20 FAMILY MEMBER"/>
    <property type="match status" value="1"/>
</dbReference>
<evidence type="ECO:0000256" key="2">
    <source>
        <dbReference type="PIRSR" id="PIRSR005962-1"/>
    </source>
</evidence>
<keyword evidence="5" id="KW-1185">Reference proteome</keyword>
<dbReference type="AlphaFoldDB" id="A0A1I3U590"/>
<dbReference type="Pfam" id="PF01546">
    <property type="entry name" value="Peptidase_M20"/>
    <property type="match status" value="1"/>
</dbReference>
<dbReference type="STRING" id="46223.SAMN05421852_12121"/>
<dbReference type="GO" id="GO:0046872">
    <property type="term" value="F:metal ion binding"/>
    <property type="evidence" value="ECO:0007669"/>
    <property type="project" value="UniProtKB-KW"/>
</dbReference>
<keyword evidence="2" id="KW-0464">Manganese</keyword>
<dbReference type="NCBIfam" id="TIGR01891">
    <property type="entry name" value="amidohydrolases"/>
    <property type="match status" value="1"/>
</dbReference>
<evidence type="ECO:0000259" key="3">
    <source>
        <dbReference type="Pfam" id="PF07687"/>
    </source>
</evidence>
<protein>
    <submittedName>
        <fullName evidence="4">Amidohydrolase</fullName>
    </submittedName>
</protein>